<protein>
    <submittedName>
        <fullName evidence="2">DUF1223 domain-containing protein</fullName>
    </submittedName>
</protein>
<reference evidence="2 3" key="1">
    <citation type="submission" date="2024-06" db="EMBL/GenBank/DDBJ databases">
        <authorList>
            <person name="Tuo L."/>
        </authorList>
    </citation>
    <scope>NUCLEOTIDE SEQUENCE [LARGE SCALE GENOMIC DNA]</scope>
    <source>
        <strain evidence="2 3">ZMM04-5</strain>
    </source>
</reference>
<dbReference type="EMBL" id="JBFOCI010000002">
    <property type="protein sequence ID" value="MEW9805979.1"/>
    <property type="molecule type" value="Genomic_DNA"/>
</dbReference>
<keyword evidence="3" id="KW-1185">Reference proteome</keyword>
<keyword evidence="1" id="KW-0732">Signal</keyword>
<feature type="chain" id="PRO_5046593537" evidence="1">
    <location>
        <begin position="24"/>
        <end position="251"/>
    </location>
</feature>
<dbReference type="PANTHER" id="PTHR36057:SF1">
    <property type="entry name" value="LIPOPROTEIN LIPID ATTACHMENT SITE-LIKE PROTEIN, PUTATIVE (DUF1223)-RELATED"/>
    <property type="match status" value="1"/>
</dbReference>
<evidence type="ECO:0000256" key="1">
    <source>
        <dbReference type="SAM" id="SignalP"/>
    </source>
</evidence>
<proteinExistence type="predicted"/>
<sequence>MRRWVLLWIAAAATIFGAPPSFAGEVQKPKGVVELFTSQGCNSCPPADAVLARLAARGEVVALGYHVDYWDYLGWKDTLAQPENTERQKLYGKAFGKREVYTPQAVINGRTHVKGGKRGAVEAALVELERTGKGLSVEITVTRVGDSVLIDAAGSPGGIGNAHLVLVQFDPVKPIVIERGENKGRTISYANPVTSIQTAGMWHGKAARFELPRSEINKKGGCAILLQAMGEDGLPGPILGAAIVAPETQAP</sequence>
<comment type="caution">
    <text evidence="2">The sequence shown here is derived from an EMBL/GenBank/DDBJ whole genome shotgun (WGS) entry which is preliminary data.</text>
</comment>
<dbReference type="InterPro" id="IPR010634">
    <property type="entry name" value="DUF1223"/>
</dbReference>
<dbReference type="RefSeq" id="WP_367723058.1">
    <property type="nucleotide sequence ID" value="NZ_JBFOCI010000002.1"/>
</dbReference>
<dbReference type="InterPro" id="IPR036249">
    <property type="entry name" value="Thioredoxin-like_sf"/>
</dbReference>
<dbReference type="PANTHER" id="PTHR36057">
    <property type="match status" value="1"/>
</dbReference>
<dbReference type="Proteomes" id="UP001556196">
    <property type="component" value="Unassembled WGS sequence"/>
</dbReference>
<evidence type="ECO:0000313" key="2">
    <source>
        <dbReference type="EMBL" id="MEW9805979.1"/>
    </source>
</evidence>
<dbReference type="Pfam" id="PF06764">
    <property type="entry name" value="DUF1223"/>
    <property type="match status" value="1"/>
</dbReference>
<gene>
    <name evidence="2" type="ORF">ABUE31_08295</name>
</gene>
<name>A0ABV3QY28_9HYPH</name>
<feature type="signal peptide" evidence="1">
    <location>
        <begin position="1"/>
        <end position="23"/>
    </location>
</feature>
<organism evidence="2 3">
    <name type="scientific">Mesorhizobium marinum</name>
    <dbReference type="NCBI Taxonomy" id="3228790"/>
    <lineage>
        <taxon>Bacteria</taxon>
        <taxon>Pseudomonadati</taxon>
        <taxon>Pseudomonadota</taxon>
        <taxon>Alphaproteobacteria</taxon>
        <taxon>Hyphomicrobiales</taxon>
        <taxon>Phyllobacteriaceae</taxon>
        <taxon>Mesorhizobium</taxon>
    </lineage>
</organism>
<accession>A0ABV3QY28</accession>
<evidence type="ECO:0000313" key="3">
    <source>
        <dbReference type="Proteomes" id="UP001556196"/>
    </source>
</evidence>
<dbReference type="SUPFAM" id="SSF52833">
    <property type="entry name" value="Thioredoxin-like"/>
    <property type="match status" value="1"/>
</dbReference>